<evidence type="ECO:0008006" key="5">
    <source>
        <dbReference type="Google" id="ProtNLM"/>
    </source>
</evidence>
<evidence type="ECO:0000313" key="4">
    <source>
        <dbReference type="Proteomes" id="UP000811246"/>
    </source>
</evidence>
<accession>A0A922G6Q1</accession>
<dbReference type="OrthoDB" id="2012405at2759"/>
<dbReference type="AlphaFoldDB" id="A0A922G6Q1"/>
<evidence type="ECO:0000256" key="2">
    <source>
        <dbReference type="SAM" id="MobiDB-lite"/>
    </source>
</evidence>
<protein>
    <recommendedName>
        <fullName evidence="5">Dormancy/auxin associated family protein</fullName>
    </recommendedName>
</protein>
<dbReference type="Pfam" id="PF05564">
    <property type="entry name" value="Auxin_repressed"/>
    <property type="match status" value="1"/>
</dbReference>
<organism evidence="3 4">
    <name type="scientific">Carya illinoinensis</name>
    <name type="common">Pecan</name>
    <dbReference type="NCBI Taxonomy" id="32201"/>
    <lineage>
        <taxon>Eukaryota</taxon>
        <taxon>Viridiplantae</taxon>
        <taxon>Streptophyta</taxon>
        <taxon>Embryophyta</taxon>
        <taxon>Tracheophyta</taxon>
        <taxon>Spermatophyta</taxon>
        <taxon>Magnoliopsida</taxon>
        <taxon>eudicotyledons</taxon>
        <taxon>Gunneridae</taxon>
        <taxon>Pentapetalae</taxon>
        <taxon>rosids</taxon>
        <taxon>fabids</taxon>
        <taxon>Fagales</taxon>
        <taxon>Juglandaceae</taxon>
        <taxon>Carya</taxon>
    </lineage>
</organism>
<feature type="region of interest" description="Disordered" evidence="2">
    <location>
        <begin position="61"/>
        <end position="94"/>
    </location>
</feature>
<evidence type="ECO:0000256" key="1">
    <source>
        <dbReference type="ARBA" id="ARBA00010502"/>
    </source>
</evidence>
<sequence>MGFLHKLWDETLAGPAPDTGLGKLRKYDSFSATRSPPMVANEVPITRSITILRSNSNFRNLSVDPGSAPESPAGPSNPESPLTPGTPGGDFRKLTRRKTPAGALEQAESRSPTAYDWFTLFYLLFRMTYMPLSFWQYCPYRSTENCPYTSLKLTFRYVTELSYYNFFKFIYI</sequence>
<dbReference type="Proteomes" id="UP000811246">
    <property type="component" value="Chromosome 1"/>
</dbReference>
<evidence type="ECO:0000313" key="3">
    <source>
        <dbReference type="EMBL" id="KAG6733203.1"/>
    </source>
</evidence>
<dbReference type="InterPro" id="IPR008406">
    <property type="entry name" value="DRM/ARP"/>
</dbReference>
<feature type="compositionally biased region" description="Low complexity" evidence="2">
    <location>
        <begin position="65"/>
        <end position="80"/>
    </location>
</feature>
<dbReference type="PANTHER" id="PTHR33565:SF20">
    <property type="entry name" value="DORMANCY-ASSOCIATED PROTEIN HOMOLOG 4"/>
    <property type="match status" value="1"/>
</dbReference>
<name>A0A922G6Q1_CARIL</name>
<reference evidence="3" key="1">
    <citation type="submission" date="2021-01" db="EMBL/GenBank/DDBJ databases">
        <authorList>
            <person name="Lovell J.T."/>
            <person name="Bentley N."/>
            <person name="Bhattarai G."/>
            <person name="Jenkins J.W."/>
            <person name="Sreedasyam A."/>
            <person name="Alarcon Y."/>
            <person name="Bock C."/>
            <person name="Boston L."/>
            <person name="Carlson J."/>
            <person name="Cervantes K."/>
            <person name="Clermont K."/>
            <person name="Krom N."/>
            <person name="Kubenka K."/>
            <person name="Mamidi S."/>
            <person name="Mattison C."/>
            <person name="Monteros M."/>
            <person name="Pisani C."/>
            <person name="Plott C."/>
            <person name="Rajasekar S."/>
            <person name="Rhein H.S."/>
            <person name="Rohla C."/>
            <person name="Song M."/>
            <person name="Hilaire R.S."/>
            <person name="Shu S."/>
            <person name="Wells L."/>
            <person name="Wang X."/>
            <person name="Webber J."/>
            <person name="Heerema R.J."/>
            <person name="Klein P."/>
            <person name="Conner P."/>
            <person name="Grauke L."/>
            <person name="Grimwood J."/>
            <person name="Schmutz J."/>
            <person name="Randall J.J."/>
        </authorList>
    </citation>
    <scope>NUCLEOTIDE SEQUENCE</scope>
    <source>
        <tissue evidence="3">Leaf</tissue>
    </source>
</reference>
<comment type="similarity">
    <text evidence="1">Belongs to the DRM1/ARP family.</text>
</comment>
<gene>
    <name evidence="3" type="ORF">I3842_01G215200</name>
</gene>
<comment type="caution">
    <text evidence="3">The sequence shown here is derived from an EMBL/GenBank/DDBJ whole genome shotgun (WGS) entry which is preliminary data.</text>
</comment>
<dbReference type="PANTHER" id="PTHR33565">
    <property type="entry name" value="DORMANCY-ASSOCIATED PROTEIN 1"/>
    <property type="match status" value="1"/>
</dbReference>
<dbReference type="EMBL" id="CM031825">
    <property type="protein sequence ID" value="KAG6733203.1"/>
    <property type="molecule type" value="Genomic_DNA"/>
</dbReference>
<proteinExistence type="inferred from homology"/>